<organism evidence="7 8">
    <name type="scientific">Longibacter salinarum</name>
    <dbReference type="NCBI Taxonomy" id="1850348"/>
    <lineage>
        <taxon>Bacteria</taxon>
        <taxon>Pseudomonadati</taxon>
        <taxon>Rhodothermota</taxon>
        <taxon>Rhodothermia</taxon>
        <taxon>Rhodothermales</taxon>
        <taxon>Salisaetaceae</taxon>
        <taxon>Longibacter</taxon>
    </lineage>
</organism>
<keyword evidence="2" id="KW-0175">Coiled coil</keyword>
<evidence type="ECO:0000313" key="7">
    <source>
        <dbReference type="EMBL" id="PEN14661.1"/>
    </source>
</evidence>
<dbReference type="InterPro" id="IPR006143">
    <property type="entry name" value="RND_pump_MFP"/>
</dbReference>
<dbReference type="RefSeq" id="WP_098074503.1">
    <property type="nucleotide sequence ID" value="NZ_PDEQ01000002.1"/>
</dbReference>
<dbReference type="Gene3D" id="1.10.287.470">
    <property type="entry name" value="Helix hairpin bin"/>
    <property type="match status" value="1"/>
</dbReference>
<evidence type="ECO:0000256" key="3">
    <source>
        <dbReference type="SAM" id="SignalP"/>
    </source>
</evidence>
<keyword evidence="8" id="KW-1185">Reference proteome</keyword>
<dbReference type="PANTHER" id="PTHR30469:SF15">
    <property type="entry name" value="HLYD FAMILY OF SECRETION PROTEINS"/>
    <property type="match status" value="1"/>
</dbReference>
<feature type="signal peptide" evidence="3">
    <location>
        <begin position="1"/>
        <end position="22"/>
    </location>
</feature>
<dbReference type="Gene3D" id="2.40.420.20">
    <property type="match status" value="1"/>
</dbReference>
<reference evidence="7 8" key="1">
    <citation type="submission" date="2017-10" db="EMBL/GenBank/DDBJ databases">
        <title>Draft genome of Longibacter Salinarum.</title>
        <authorList>
            <person name="Goh K.M."/>
            <person name="Shamsir M.S."/>
            <person name="Lim S.W."/>
        </authorList>
    </citation>
    <scope>NUCLEOTIDE SEQUENCE [LARGE SCALE GENOMIC DNA]</scope>
    <source>
        <strain evidence="7 8">KCTC 52045</strain>
    </source>
</reference>
<feature type="chain" id="PRO_5013038135" evidence="3">
    <location>
        <begin position="23"/>
        <end position="357"/>
    </location>
</feature>
<dbReference type="InterPro" id="IPR058637">
    <property type="entry name" value="YknX-like_C"/>
</dbReference>
<feature type="domain" description="YknX-like C-terminal permuted SH3-like" evidence="6">
    <location>
        <begin position="289"/>
        <end position="355"/>
    </location>
</feature>
<keyword evidence="3" id="KW-0732">Signal</keyword>
<feature type="coiled-coil region" evidence="2">
    <location>
        <begin position="95"/>
        <end position="167"/>
    </location>
</feature>
<feature type="domain" description="CzcB-like barrel-sandwich hybrid" evidence="5">
    <location>
        <begin position="67"/>
        <end position="192"/>
    </location>
</feature>
<dbReference type="Pfam" id="PF25954">
    <property type="entry name" value="Beta-barrel_RND_2"/>
    <property type="match status" value="1"/>
</dbReference>
<dbReference type="GO" id="GO:1990281">
    <property type="term" value="C:efflux pump complex"/>
    <property type="evidence" value="ECO:0007669"/>
    <property type="project" value="TreeGrafter"/>
</dbReference>
<dbReference type="InterPro" id="IPR058647">
    <property type="entry name" value="BSH_CzcB-like"/>
</dbReference>
<dbReference type="EMBL" id="PDEQ01000002">
    <property type="protein sequence ID" value="PEN14661.1"/>
    <property type="molecule type" value="Genomic_DNA"/>
</dbReference>
<dbReference type="Gene3D" id="2.40.50.100">
    <property type="match status" value="1"/>
</dbReference>
<proteinExistence type="inferred from homology"/>
<dbReference type="SUPFAM" id="SSF111369">
    <property type="entry name" value="HlyD-like secretion proteins"/>
    <property type="match status" value="1"/>
</dbReference>
<evidence type="ECO:0000259" key="6">
    <source>
        <dbReference type="Pfam" id="PF25989"/>
    </source>
</evidence>
<comment type="similarity">
    <text evidence="1">Belongs to the membrane fusion protein (MFP) (TC 8.A.1) family.</text>
</comment>
<evidence type="ECO:0000259" key="4">
    <source>
        <dbReference type="Pfam" id="PF25954"/>
    </source>
</evidence>
<comment type="caution">
    <text evidence="7">The sequence shown here is derived from an EMBL/GenBank/DDBJ whole genome shotgun (WGS) entry which is preliminary data.</text>
</comment>
<dbReference type="OrthoDB" id="9806939at2"/>
<evidence type="ECO:0000256" key="1">
    <source>
        <dbReference type="ARBA" id="ARBA00009477"/>
    </source>
</evidence>
<dbReference type="Pfam" id="PF25973">
    <property type="entry name" value="BSH_CzcB"/>
    <property type="match status" value="1"/>
</dbReference>
<feature type="domain" description="CusB-like beta-barrel" evidence="4">
    <location>
        <begin position="210"/>
        <end position="279"/>
    </location>
</feature>
<dbReference type="GO" id="GO:0015562">
    <property type="term" value="F:efflux transmembrane transporter activity"/>
    <property type="evidence" value="ECO:0007669"/>
    <property type="project" value="TreeGrafter"/>
</dbReference>
<name>A0A2A8D193_9BACT</name>
<evidence type="ECO:0000256" key="2">
    <source>
        <dbReference type="SAM" id="Coils"/>
    </source>
</evidence>
<dbReference type="AlphaFoldDB" id="A0A2A8D193"/>
<dbReference type="Pfam" id="PF25989">
    <property type="entry name" value="YknX_C"/>
    <property type="match status" value="1"/>
</dbReference>
<protein>
    <submittedName>
        <fullName evidence="7">Efflux transporter periplasmic adaptor subunit</fullName>
    </submittedName>
</protein>
<dbReference type="InterPro" id="IPR058792">
    <property type="entry name" value="Beta-barrel_RND_2"/>
</dbReference>
<dbReference type="PANTHER" id="PTHR30469">
    <property type="entry name" value="MULTIDRUG RESISTANCE PROTEIN MDTA"/>
    <property type="match status" value="1"/>
</dbReference>
<dbReference type="Proteomes" id="UP000220102">
    <property type="component" value="Unassembled WGS sequence"/>
</dbReference>
<gene>
    <name evidence="7" type="ORF">CRI94_04610</name>
</gene>
<evidence type="ECO:0000259" key="5">
    <source>
        <dbReference type="Pfam" id="PF25973"/>
    </source>
</evidence>
<sequence>MTPSRLLAALLLASALTFSACSSEESTDPSDAEPMSVTTAVAAESAEPTVYRYSGTIQGARRIPLSTKMMGTITSLDVEAGDRVRRGQTLVQVRSQNVRAQKRQVEARLQEARAALKNAKTNFERIESLKAKDSATQKEFDDAETGFERAKARVEALESQLAEINDTLDYSTITSPIDGFVVEKRAEEGALATPGRPLLVVETLDELKAVVQVPEAEINRFKMGESVNVEIGAADDATLSGEVTQINPGGNYASRQFEVQVKLNRDDAGDIKSGMYAEVLYPVEEAPTLTVPADAIVHRGQLTGLFAVHDSTALLRWVRVGEQRGDRIEVLSGLRPGETYIADATGRILDGQTVRTQ</sequence>
<dbReference type="Gene3D" id="2.40.30.170">
    <property type="match status" value="1"/>
</dbReference>
<dbReference type="NCBIfam" id="TIGR01730">
    <property type="entry name" value="RND_mfp"/>
    <property type="match status" value="1"/>
</dbReference>
<dbReference type="PROSITE" id="PS51257">
    <property type="entry name" value="PROKAR_LIPOPROTEIN"/>
    <property type="match status" value="1"/>
</dbReference>
<evidence type="ECO:0000313" key="8">
    <source>
        <dbReference type="Proteomes" id="UP000220102"/>
    </source>
</evidence>
<accession>A0A2A8D193</accession>